<dbReference type="InterPro" id="IPR004089">
    <property type="entry name" value="MCPsignal_dom"/>
</dbReference>
<dbReference type="GO" id="GO:0004888">
    <property type="term" value="F:transmembrane signaling receptor activity"/>
    <property type="evidence" value="ECO:0007669"/>
    <property type="project" value="InterPro"/>
</dbReference>
<dbReference type="FunFam" id="1.10.287.950:FF:000001">
    <property type="entry name" value="Methyl-accepting chemotaxis sensory transducer"/>
    <property type="match status" value="1"/>
</dbReference>
<feature type="region of interest" description="Disordered" evidence="5">
    <location>
        <begin position="270"/>
        <end position="290"/>
    </location>
</feature>
<name>A0A068SUS2_NEOGA</name>
<keyword evidence="6 9" id="KW-0812">Transmembrane</keyword>
<feature type="domain" description="Methyl-accepting transducer" evidence="7">
    <location>
        <begin position="350"/>
        <end position="579"/>
    </location>
</feature>
<dbReference type="PANTHER" id="PTHR43531:SF11">
    <property type="entry name" value="METHYL-ACCEPTING CHEMOTAXIS PROTEIN 3"/>
    <property type="match status" value="1"/>
</dbReference>
<dbReference type="Pfam" id="PF00672">
    <property type="entry name" value="HAMP"/>
    <property type="match status" value="1"/>
</dbReference>
<reference evidence="10" key="1">
    <citation type="journal article" date="2014" name="BMC Genomics">
        <title>Genome sequencing of two Neorhizobium galegae strains reveals a noeT gene responsible for the unusual acetylation of the nodulation factors.</title>
        <authorList>
            <person name="Osterman J."/>
            <person name="Marsh J."/>
            <person name="Laine P.K."/>
            <person name="Zeng Z."/>
            <person name="Alatalo E."/>
            <person name="Sullivan J.T."/>
            <person name="Young J.P."/>
            <person name="Thomas-Oates J."/>
            <person name="Paulin L."/>
            <person name="Lindstrom K."/>
        </authorList>
    </citation>
    <scope>NUCLEOTIDE SEQUENCE [LARGE SCALE GENOMIC DNA]</scope>
    <source>
        <strain evidence="10">HAMBI 540</strain>
    </source>
</reference>
<dbReference type="Proteomes" id="UP000028181">
    <property type="component" value="Chromosome I"/>
</dbReference>
<feature type="transmembrane region" description="Helical" evidence="6">
    <location>
        <begin position="188"/>
        <end position="211"/>
    </location>
</feature>
<evidence type="ECO:0000259" key="8">
    <source>
        <dbReference type="PROSITE" id="PS50885"/>
    </source>
</evidence>
<dbReference type="KEGG" id="ngg:RG540_CH26540"/>
<dbReference type="Gene3D" id="1.10.287.950">
    <property type="entry name" value="Methyl-accepting chemotaxis protein"/>
    <property type="match status" value="1"/>
</dbReference>
<comment type="similarity">
    <text evidence="3">Belongs to the methyl-accepting chemotaxis (MCP) protein family.</text>
</comment>
<protein>
    <submittedName>
        <fullName evidence="9">Chemoreceptor methyl-accepting chemotaxis transmembrane protein</fullName>
    </submittedName>
</protein>
<keyword evidence="6" id="KW-1133">Transmembrane helix</keyword>
<keyword evidence="4" id="KW-0807">Transducer</keyword>
<feature type="domain" description="HAMP" evidence="8">
    <location>
        <begin position="212"/>
        <end position="265"/>
    </location>
</feature>
<dbReference type="InterPro" id="IPR003660">
    <property type="entry name" value="HAMP_dom"/>
</dbReference>
<dbReference type="eggNOG" id="COG0840">
    <property type="taxonomic scope" value="Bacteria"/>
</dbReference>
<feature type="domain" description="HAMP" evidence="8">
    <location>
        <begin position="293"/>
        <end position="345"/>
    </location>
</feature>
<dbReference type="OrthoDB" id="3378718at2"/>
<dbReference type="CDD" id="cd06225">
    <property type="entry name" value="HAMP"/>
    <property type="match status" value="1"/>
</dbReference>
<dbReference type="CDD" id="cd11386">
    <property type="entry name" value="MCP_signal"/>
    <property type="match status" value="1"/>
</dbReference>
<dbReference type="SMART" id="SM00304">
    <property type="entry name" value="HAMP"/>
    <property type="match status" value="2"/>
</dbReference>
<dbReference type="SUPFAM" id="SSF58104">
    <property type="entry name" value="Methyl-accepting chemotaxis protein (MCP) signaling domain"/>
    <property type="match status" value="1"/>
</dbReference>
<dbReference type="InterPro" id="IPR051310">
    <property type="entry name" value="MCP_chemotaxis"/>
</dbReference>
<evidence type="ECO:0000256" key="3">
    <source>
        <dbReference type="ARBA" id="ARBA00029447"/>
    </source>
</evidence>
<dbReference type="Gene3D" id="6.10.340.10">
    <property type="match status" value="1"/>
</dbReference>
<dbReference type="AlphaFoldDB" id="A0A068SUS2"/>
<dbReference type="SUPFAM" id="SSF158472">
    <property type="entry name" value="HAMP domain-like"/>
    <property type="match status" value="1"/>
</dbReference>
<organism evidence="9 10">
    <name type="scientific">Neorhizobium galegae bv. orientalis str. HAMBI 540</name>
    <dbReference type="NCBI Taxonomy" id="1028800"/>
    <lineage>
        <taxon>Bacteria</taxon>
        <taxon>Pseudomonadati</taxon>
        <taxon>Pseudomonadota</taxon>
        <taxon>Alphaproteobacteria</taxon>
        <taxon>Hyphomicrobiales</taxon>
        <taxon>Rhizobiaceae</taxon>
        <taxon>Rhizobium/Agrobacterium group</taxon>
        <taxon>Neorhizobium</taxon>
    </lineage>
</organism>
<proteinExistence type="inferred from homology"/>
<dbReference type="EMBL" id="HG938353">
    <property type="protein sequence ID" value="CDN48820.1"/>
    <property type="molecule type" value="Genomic_DNA"/>
</dbReference>
<accession>A0A068SUS2</accession>
<keyword evidence="10" id="KW-1185">Reference proteome</keyword>
<dbReference type="Pfam" id="PF00015">
    <property type="entry name" value="MCPsignal"/>
    <property type="match status" value="1"/>
</dbReference>
<dbReference type="PRINTS" id="PR00260">
    <property type="entry name" value="CHEMTRNSDUCR"/>
</dbReference>
<keyword evidence="2" id="KW-0145">Chemotaxis</keyword>
<dbReference type="PANTHER" id="PTHR43531">
    <property type="entry name" value="PROTEIN ICFG"/>
    <property type="match status" value="1"/>
</dbReference>
<sequence length="658" mass="69358">MSFLKNASIRTKILSVIIPLCVVGLGATGFVASRYKAADTSYSNFISTDNATAVEIARANRSLSVSAYAAYQTLSYHVADPELKAVIDSYKQSTASLLKRLDNIKTALPRKAADIDALIAKVKQVLALTDQAVQYGSEDRKDEARAALMKADKLVAPLTTDIAGFLDTFSNEIVKTSGALTDQTDSTILTALSTLVVVFAFGIIAALLIAAKGITTPVARLRERMTSLAAGNTEAPVEGQDRRDELGQMAAAVAVFCDNAIERLRLEREADSNRSLSERERIEREAQKAKEAADTQFAVDQLAAALGHLADGDVVYRIETPFVAHLDALRSNFNGSVANLQDALQAVGQNARGIDAGANEIRSAADDLSKRTEQQAASVEETAAALEEITTTVKDSSKRAEEVGGLVAKAREGAEKSGAVVRNAVTAMQEIERSSAEITNIIGVIDEIAFQTNLLALNAGVEAARAGEAGKGFAVVAQEVRELAQRSAKAAKEIKELITKSGEHVRSGVSLVGETGKALGVIVVEVQEINRHVSAIVDSSREQSLGLQEINTAINTMDQSTQQNAAMVEQSTAASHSLAKEAAALNQLLSRFDVGRSEGRTVSAAGRTPASKTSPVHAAADRSTPAPSPARALGRKVASAFGGGAASAAVAQDSWEEF</sequence>
<dbReference type="InterPro" id="IPR004090">
    <property type="entry name" value="Chemotax_Me-accpt_rcpt"/>
</dbReference>
<dbReference type="GO" id="GO:0016020">
    <property type="term" value="C:membrane"/>
    <property type="evidence" value="ECO:0007669"/>
    <property type="project" value="UniProtKB-SubCell"/>
</dbReference>
<keyword evidence="9" id="KW-0675">Receptor</keyword>
<dbReference type="SMART" id="SM00283">
    <property type="entry name" value="MA"/>
    <property type="match status" value="1"/>
</dbReference>
<evidence type="ECO:0000259" key="7">
    <source>
        <dbReference type="PROSITE" id="PS50111"/>
    </source>
</evidence>
<feature type="region of interest" description="Disordered" evidence="5">
    <location>
        <begin position="599"/>
        <end position="633"/>
    </location>
</feature>
<dbReference type="GeneID" id="24255741"/>
<keyword evidence="6" id="KW-0472">Membrane</keyword>
<evidence type="ECO:0000256" key="5">
    <source>
        <dbReference type="SAM" id="MobiDB-lite"/>
    </source>
</evidence>
<dbReference type="GO" id="GO:0007165">
    <property type="term" value="P:signal transduction"/>
    <property type="evidence" value="ECO:0007669"/>
    <property type="project" value="UniProtKB-KW"/>
</dbReference>
<evidence type="ECO:0000256" key="4">
    <source>
        <dbReference type="PROSITE-ProRule" id="PRU00284"/>
    </source>
</evidence>
<dbReference type="PROSITE" id="PS50111">
    <property type="entry name" value="CHEMOTAXIS_TRANSDUC_2"/>
    <property type="match status" value="1"/>
</dbReference>
<dbReference type="PROSITE" id="PS50885">
    <property type="entry name" value="HAMP"/>
    <property type="match status" value="2"/>
</dbReference>
<dbReference type="PATRIC" id="fig|1028800.3.peg.2683"/>
<feature type="transmembrane region" description="Helical" evidence="6">
    <location>
        <begin position="12"/>
        <end position="32"/>
    </location>
</feature>
<gene>
    <name evidence="9" type="ORF">RG540_CH26540</name>
</gene>
<evidence type="ECO:0000256" key="1">
    <source>
        <dbReference type="ARBA" id="ARBA00004370"/>
    </source>
</evidence>
<dbReference type="HOGENOM" id="CLU_000445_107_20_5"/>
<comment type="subcellular location">
    <subcellularLocation>
        <location evidence="1">Membrane</location>
    </subcellularLocation>
</comment>
<evidence type="ECO:0000256" key="6">
    <source>
        <dbReference type="SAM" id="Phobius"/>
    </source>
</evidence>
<evidence type="ECO:0000313" key="10">
    <source>
        <dbReference type="Proteomes" id="UP000028181"/>
    </source>
</evidence>
<dbReference type="RefSeq" id="WP_038588583.1">
    <property type="nucleotide sequence ID" value="NZ_HG938353.1"/>
</dbReference>
<evidence type="ECO:0000256" key="2">
    <source>
        <dbReference type="ARBA" id="ARBA00022500"/>
    </source>
</evidence>
<evidence type="ECO:0000313" key="9">
    <source>
        <dbReference type="EMBL" id="CDN48820.1"/>
    </source>
</evidence>
<dbReference type="GO" id="GO:0006935">
    <property type="term" value="P:chemotaxis"/>
    <property type="evidence" value="ECO:0007669"/>
    <property type="project" value="UniProtKB-KW"/>
</dbReference>